<keyword evidence="2" id="KW-1185">Reference proteome</keyword>
<evidence type="ECO:0000313" key="2">
    <source>
        <dbReference type="Proteomes" id="UP000004699"/>
    </source>
</evidence>
<dbReference type="AlphaFoldDB" id="B8KVI5"/>
<name>B8KVI5_9GAMM</name>
<organism evidence="1 2">
    <name type="scientific">Luminiphilus syltensis NOR5-1B</name>
    <dbReference type="NCBI Taxonomy" id="565045"/>
    <lineage>
        <taxon>Bacteria</taxon>
        <taxon>Pseudomonadati</taxon>
        <taxon>Pseudomonadota</taxon>
        <taxon>Gammaproteobacteria</taxon>
        <taxon>Cellvibrionales</taxon>
        <taxon>Halieaceae</taxon>
        <taxon>Luminiphilus</taxon>
    </lineage>
</organism>
<accession>B8KVI5</accession>
<dbReference type="EMBL" id="DS999411">
    <property type="protein sequence ID" value="EED36773.1"/>
    <property type="molecule type" value="Genomic_DNA"/>
</dbReference>
<evidence type="ECO:0000313" key="1">
    <source>
        <dbReference type="EMBL" id="EED36773.1"/>
    </source>
</evidence>
<dbReference type="STRING" id="565045.NOR51B_2726"/>
<proteinExistence type="predicted"/>
<gene>
    <name evidence="1" type="ORF">NOR51B_2726</name>
</gene>
<sequence>MPWKIIVEHSPSSLEVVENKGRVILDGLIAAFISVAA</sequence>
<reference evidence="2" key="1">
    <citation type="journal article" date="2013" name="BMC Microbiol.">
        <title>Taxonomy and evolution of bacteriochlorophyll a-containing members of the OM60/NOR5 clade of marine gammaproteobacteria: description of Luminiphilus syltensis gen. nov., sp. nov., reclassification of Haliea rubra as Pseudohaliea rubra gen. nov., comb. nov., and emendation of Chromatocurvus halotolerans.</title>
        <authorList>
            <person name="Spring S."/>
            <person name="Riedel T."/>
            <person name="Sproer C."/>
            <person name="Yan S."/>
            <person name="Harder J."/>
            <person name="Fuchs B.M."/>
        </authorList>
    </citation>
    <scope>NUCLEOTIDE SEQUENCE [LARGE SCALE GENOMIC DNA]</scope>
    <source>
        <strain evidence="2">NOR51-B</strain>
    </source>
</reference>
<dbReference type="Proteomes" id="UP000004699">
    <property type="component" value="Unassembled WGS sequence"/>
</dbReference>
<protein>
    <submittedName>
        <fullName evidence="1">Uncharacterized protein</fullName>
    </submittedName>
</protein>
<dbReference type="HOGENOM" id="CLU_3345480_0_0_6"/>